<organism evidence="1 2">
    <name type="scientific">Paraphaeosphaeria minitans</name>
    <dbReference type="NCBI Taxonomy" id="565426"/>
    <lineage>
        <taxon>Eukaryota</taxon>
        <taxon>Fungi</taxon>
        <taxon>Dikarya</taxon>
        <taxon>Ascomycota</taxon>
        <taxon>Pezizomycotina</taxon>
        <taxon>Dothideomycetes</taxon>
        <taxon>Pleosporomycetidae</taxon>
        <taxon>Pleosporales</taxon>
        <taxon>Massarineae</taxon>
        <taxon>Didymosphaeriaceae</taxon>
        <taxon>Paraphaeosphaeria</taxon>
    </lineage>
</organism>
<dbReference type="Proteomes" id="UP000756921">
    <property type="component" value="Unassembled WGS sequence"/>
</dbReference>
<protein>
    <submittedName>
        <fullName evidence="1">Uncharacterized protein</fullName>
    </submittedName>
</protein>
<gene>
    <name evidence="1" type="ORF">PMIN01_12519</name>
</gene>
<dbReference type="OrthoDB" id="3941538at2759"/>
<evidence type="ECO:0000313" key="2">
    <source>
        <dbReference type="Proteomes" id="UP000756921"/>
    </source>
</evidence>
<comment type="caution">
    <text evidence="1">The sequence shown here is derived from an EMBL/GenBank/DDBJ whole genome shotgun (WGS) entry which is preliminary data.</text>
</comment>
<accession>A0A9P6KKC8</accession>
<name>A0A9P6KKC8_9PLEO</name>
<keyword evidence="2" id="KW-1185">Reference proteome</keyword>
<proteinExistence type="predicted"/>
<dbReference type="EMBL" id="WJXW01000016">
    <property type="protein sequence ID" value="KAF9729655.1"/>
    <property type="molecule type" value="Genomic_DNA"/>
</dbReference>
<sequence>MPQWYSMITPVTTWPREASHHHARTYQRSACSGTVERTSCYDFHGGGGGFSETVAVETKHYCPLPDSVDLSLEALIEPLAEAWHAVTLSPHPWHSFRLPVTHFGRIEYAANIAGVPGFGYQITDIGIEQYKSILEVDPTCVLLAASRVEYRGGIVDPASIHSLFGFAGNAA</sequence>
<dbReference type="AlphaFoldDB" id="A0A9P6KKC8"/>
<evidence type="ECO:0000313" key="1">
    <source>
        <dbReference type="EMBL" id="KAF9729655.1"/>
    </source>
</evidence>
<dbReference type="Gene3D" id="3.90.180.10">
    <property type="entry name" value="Medium-chain alcohol dehydrogenases, catalytic domain"/>
    <property type="match status" value="1"/>
</dbReference>
<dbReference type="InterPro" id="IPR011032">
    <property type="entry name" value="GroES-like_sf"/>
</dbReference>
<dbReference type="SUPFAM" id="SSF50129">
    <property type="entry name" value="GroES-like"/>
    <property type="match status" value="1"/>
</dbReference>
<reference evidence="1" key="1">
    <citation type="journal article" date="2020" name="Mol. Plant Microbe Interact.">
        <title>Genome Sequence of the Biocontrol Agent Coniothyrium minitans strain Conio (IMI 134523).</title>
        <authorList>
            <person name="Patel D."/>
            <person name="Shittu T.A."/>
            <person name="Baroncelli R."/>
            <person name="Muthumeenakshi S."/>
            <person name="Osborne T.H."/>
            <person name="Janganan T.K."/>
            <person name="Sreenivasaprasad S."/>
        </authorList>
    </citation>
    <scope>NUCLEOTIDE SEQUENCE</scope>
    <source>
        <strain evidence="1">Conio</strain>
    </source>
</reference>